<evidence type="ECO:0000256" key="6">
    <source>
        <dbReference type="ARBA" id="ARBA00022763"/>
    </source>
</evidence>
<protein>
    <recommendedName>
        <fullName evidence="16">Polynucleotide adenylyltransferase</fullName>
    </recommendedName>
</protein>
<dbReference type="GO" id="GO:0003697">
    <property type="term" value="F:single-stranded DNA binding"/>
    <property type="evidence" value="ECO:0007669"/>
    <property type="project" value="TreeGrafter"/>
</dbReference>
<keyword evidence="9" id="KW-0234">DNA repair</keyword>
<organism evidence="14 15">
    <name type="scientific">Chaetoceros tenuissimus</name>
    <dbReference type="NCBI Taxonomy" id="426638"/>
    <lineage>
        <taxon>Eukaryota</taxon>
        <taxon>Sar</taxon>
        <taxon>Stramenopiles</taxon>
        <taxon>Ochrophyta</taxon>
        <taxon>Bacillariophyta</taxon>
        <taxon>Coscinodiscophyceae</taxon>
        <taxon>Chaetocerotophycidae</taxon>
        <taxon>Chaetocerotales</taxon>
        <taxon>Chaetocerotaceae</taxon>
        <taxon>Chaetoceros</taxon>
    </lineage>
</organism>
<accession>A0AAD3CWC1</accession>
<comment type="cofactor">
    <cofactor evidence="1">
        <name>Mn(2+)</name>
        <dbReference type="ChEBI" id="CHEBI:29035"/>
    </cofactor>
</comment>
<dbReference type="GO" id="GO:0004518">
    <property type="term" value="F:nuclease activity"/>
    <property type="evidence" value="ECO:0007669"/>
    <property type="project" value="UniProtKB-KW"/>
</dbReference>
<keyword evidence="10" id="KW-0539">Nucleus</keyword>
<evidence type="ECO:0000256" key="10">
    <source>
        <dbReference type="ARBA" id="ARBA00023242"/>
    </source>
</evidence>
<evidence type="ECO:0008006" key="16">
    <source>
        <dbReference type="Google" id="ProtNLM"/>
    </source>
</evidence>
<dbReference type="Pfam" id="PF04457">
    <property type="entry name" value="MJ1316"/>
    <property type="match status" value="1"/>
</dbReference>
<evidence type="ECO:0000259" key="11">
    <source>
        <dbReference type="Pfam" id="PF03372"/>
    </source>
</evidence>
<keyword evidence="4" id="KW-0540">Nuclease</keyword>
<dbReference type="InterPro" id="IPR009097">
    <property type="entry name" value="Cyclic_Pdiesterase"/>
</dbReference>
<dbReference type="Gene3D" id="1.10.1410.10">
    <property type="match status" value="1"/>
</dbReference>
<gene>
    <name evidence="14" type="ORF">CTEN210_09903</name>
</gene>
<dbReference type="GO" id="GO:0046872">
    <property type="term" value="F:metal ion binding"/>
    <property type="evidence" value="ECO:0007669"/>
    <property type="project" value="UniProtKB-KW"/>
</dbReference>
<dbReference type="SUPFAM" id="SSF81631">
    <property type="entry name" value="PAP/OAS1 substrate-binding domain"/>
    <property type="match status" value="1"/>
</dbReference>
<evidence type="ECO:0000256" key="1">
    <source>
        <dbReference type="ARBA" id="ARBA00001936"/>
    </source>
</evidence>
<dbReference type="AlphaFoldDB" id="A0AAD3CWC1"/>
<evidence type="ECO:0000256" key="5">
    <source>
        <dbReference type="ARBA" id="ARBA00022723"/>
    </source>
</evidence>
<evidence type="ECO:0000313" key="15">
    <source>
        <dbReference type="Proteomes" id="UP001054902"/>
    </source>
</evidence>
<evidence type="ECO:0000256" key="2">
    <source>
        <dbReference type="ARBA" id="ARBA00001946"/>
    </source>
</evidence>
<dbReference type="InterPro" id="IPR036691">
    <property type="entry name" value="Endo/exonu/phosph_ase_sf"/>
</dbReference>
<comment type="subcellular location">
    <subcellularLocation>
        <location evidence="3">Nucleus</location>
        <location evidence="3">PML body</location>
    </subcellularLocation>
</comment>
<dbReference type="EMBL" id="BLLK01000047">
    <property type="protein sequence ID" value="GFH53427.1"/>
    <property type="molecule type" value="Genomic_DNA"/>
</dbReference>
<dbReference type="InterPro" id="IPR005135">
    <property type="entry name" value="Endo/exonuclease/phosphatase"/>
</dbReference>
<evidence type="ECO:0000256" key="8">
    <source>
        <dbReference type="ARBA" id="ARBA00022842"/>
    </source>
</evidence>
<dbReference type="InterPro" id="IPR051547">
    <property type="entry name" value="TDP2-like"/>
</dbReference>
<reference evidence="14 15" key="1">
    <citation type="journal article" date="2021" name="Sci. Rep.">
        <title>The genome of the diatom Chaetoceros tenuissimus carries an ancient integrated fragment of an extant virus.</title>
        <authorList>
            <person name="Hongo Y."/>
            <person name="Kimura K."/>
            <person name="Takaki Y."/>
            <person name="Yoshida Y."/>
            <person name="Baba S."/>
            <person name="Kobayashi G."/>
            <person name="Nagasaki K."/>
            <person name="Hano T."/>
            <person name="Tomaru Y."/>
        </authorList>
    </citation>
    <scope>NUCLEOTIDE SEQUENCE [LARGE SCALE GENOMIC DNA]</scope>
    <source>
        <strain evidence="14 15">NIES-3715</strain>
    </source>
</reference>
<dbReference type="GO" id="GO:0070260">
    <property type="term" value="F:5'-tyrosyl-DNA phosphodiesterase activity"/>
    <property type="evidence" value="ECO:0007669"/>
    <property type="project" value="TreeGrafter"/>
</dbReference>
<keyword evidence="7" id="KW-0378">Hydrolase</keyword>
<dbReference type="Pfam" id="PF04928">
    <property type="entry name" value="PAP_central"/>
    <property type="match status" value="1"/>
</dbReference>
<keyword evidence="8" id="KW-0460">Magnesium</keyword>
<dbReference type="SUPFAM" id="SSF55144">
    <property type="entry name" value="LigT-like"/>
    <property type="match status" value="1"/>
</dbReference>
<feature type="domain" description="Poly(A) polymerase central" evidence="13">
    <location>
        <begin position="898"/>
        <end position="973"/>
    </location>
</feature>
<evidence type="ECO:0000256" key="3">
    <source>
        <dbReference type="ARBA" id="ARBA00004322"/>
    </source>
</evidence>
<dbReference type="InterPro" id="IPR007012">
    <property type="entry name" value="PolA_pol_cen_dom"/>
</dbReference>
<dbReference type="Pfam" id="PF13563">
    <property type="entry name" value="2_5_RNA_ligase2"/>
    <property type="match status" value="1"/>
</dbReference>
<dbReference type="Gene3D" id="3.90.1140.10">
    <property type="entry name" value="Cyclic phosphodiesterase"/>
    <property type="match status" value="1"/>
</dbReference>
<evidence type="ECO:0000256" key="7">
    <source>
        <dbReference type="ARBA" id="ARBA00022801"/>
    </source>
</evidence>
<dbReference type="GO" id="GO:0005737">
    <property type="term" value="C:cytoplasm"/>
    <property type="evidence" value="ECO:0007669"/>
    <property type="project" value="TreeGrafter"/>
</dbReference>
<keyword evidence="15" id="KW-1185">Reference proteome</keyword>
<sequence>MSSEKKTKLRTAGEIIDRLKWSTDESIANFHNTIIGYDCRINGPMEKNVQDFQSIKDGGEIPEHRIQYFRLNQLAPSDPNCFIWDRKSRRCVLFGSGEGPTTAVSAATIQDAFDAIATMERLRLEKEERAKEKAKRKARLRAKKNLAMKVLSSPSRHTTNHEKVTSERHAWHQHGKYEQFDSISMQWVHADVGMKSIKVPPSSLDAMQIKFITWNVLFDLERDESNNFVTNGDKEASELRWGQLLDEIKSENADAIALQEVSPRFVEQLQATEWVRDNFSISSGYIDYLIPYGNLVLWNHKKLDICNLEYCMDGKRSRAVIASLKIRGSLDATILNVANVHLPADQVSKNSSNTKLLDRSIARKRELGAIICKLQHLEQVQKQPSMPIVLGDFNTEDDSMLSKRFFSDAWLQSEQRDDINGLTFDWKTNERAMETRMFSHSDKEPRRIDYIFVGMTRDKDYLPSYGLKATKGKLLGNLPESIPPSDHYGISIEFNVNFLSKEEKHPVLYNSSKVDHNAWSHTAISSHESILALLIDDDSQSSLYDKDSSLPLPHVTLLNGFVDIYSSETKCQAIQAVTDAMNDNIFSEDMLKSWTVRVDDGEVFEHTNSSTAVLRISSSPWLISLYNTLRLKFKNCDEQEARFANGWTPHISLGSFDSSTKARNYVNDFLTSQSQKLTELKVHGVGIFRRDVSDGKLYTMATIPFTKHMLSGLSPYNLFIQNGGERWSEIMNAEFTLVRREVERACESMKIGSGIFEAKVIPYGSGSLHSMLPSISDFDAVLRLKSISPSCDGKLIVMNIHNYIEALMARLSYLHTSAKIRIRRSNISNVDLFIITIKMAPQYPSMDLMICKLNSEGRAMDKQSEYALLSIEDSTSILDVVKTLPVPNTSPKLICKSYQGALRIIKAWASKRKIYGTSTGFLGGGGWAIFLLWVLQNSNVSTLRACPSDFARFFFKNAANLWSNTNTISVVDFNERDFEEEISIASCRRVKLILAPCSLGNFGRSLTSSTSYCIWNELMMSSVQMKRMGNLHFIECPLILDTPVLAIKVHTLLLSKPTDSKAWGATKMLSLLVAMEKKVDCQHIRPISSVVKKGQYFWFFIGIQESCTNIIDLIQKQKLAIREEINNDVDAKFDIEYFRNEEFVRRFL</sequence>
<dbReference type="Proteomes" id="UP001054902">
    <property type="component" value="Unassembled WGS sequence"/>
</dbReference>
<name>A0AAD3CWC1_9STRA</name>
<evidence type="ECO:0000256" key="4">
    <source>
        <dbReference type="ARBA" id="ARBA00022722"/>
    </source>
</evidence>
<evidence type="ECO:0000259" key="13">
    <source>
        <dbReference type="Pfam" id="PF04928"/>
    </source>
</evidence>
<dbReference type="GO" id="GO:1990817">
    <property type="term" value="F:poly(A) RNA polymerase activity"/>
    <property type="evidence" value="ECO:0007669"/>
    <property type="project" value="InterPro"/>
</dbReference>
<keyword evidence="6" id="KW-0227">DNA damage</keyword>
<dbReference type="PANTHER" id="PTHR15822">
    <property type="entry name" value="TRAF AND TNF RECEPTOR-ASSOCIATED PROTEIN"/>
    <property type="match status" value="1"/>
</dbReference>
<comment type="cofactor">
    <cofactor evidence="2">
        <name>Mg(2+)</name>
        <dbReference type="ChEBI" id="CHEBI:18420"/>
    </cofactor>
</comment>
<dbReference type="GO" id="GO:0006302">
    <property type="term" value="P:double-strand break repair"/>
    <property type="evidence" value="ECO:0007669"/>
    <property type="project" value="TreeGrafter"/>
</dbReference>
<feature type="domain" description="Endonuclease/exonuclease/phosphatase" evidence="11">
    <location>
        <begin position="212"/>
        <end position="487"/>
    </location>
</feature>
<feature type="domain" description="MJ1316 RNA cyclic group end recognition" evidence="12">
    <location>
        <begin position="9"/>
        <end position="86"/>
    </location>
</feature>
<comment type="caution">
    <text evidence="14">The sequence shown here is derived from an EMBL/GenBank/DDBJ whole genome shotgun (WGS) entry which is preliminary data.</text>
</comment>
<evidence type="ECO:0000259" key="12">
    <source>
        <dbReference type="Pfam" id="PF04457"/>
    </source>
</evidence>
<dbReference type="InterPro" id="IPR040459">
    <property type="entry name" value="MJ1316"/>
</dbReference>
<dbReference type="SUPFAM" id="SSF56219">
    <property type="entry name" value="DNase I-like"/>
    <property type="match status" value="1"/>
</dbReference>
<proteinExistence type="predicted"/>
<evidence type="ECO:0000256" key="9">
    <source>
        <dbReference type="ARBA" id="ARBA00023204"/>
    </source>
</evidence>
<dbReference type="Pfam" id="PF03372">
    <property type="entry name" value="Exo_endo_phos"/>
    <property type="match status" value="1"/>
</dbReference>
<evidence type="ECO:0000313" key="14">
    <source>
        <dbReference type="EMBL" id="GFH53427.1"/>
    </source>
</evidence>
<dbReference type="PANTHER" id="PTHR15822:SF4">
    <property type="entry name" value="TYROSYL-DNA PHOSPHODIESTERASE 2"/>
    <property type="match status" value="1"/>
</dbReference>
<dbReference type="Gene3D" id="3.60.10.10">
    <property type="entry name" value="Endonuclease/exonuclease/phosphatase"/>
    <property type="match status" value="1"/>
</dbReference>
<keyword evidence="5" id="KW-0479">Metal-binding</keyword>